<sequence>MRCTTSRTMNAGSTLFILSLCSFGFIQARSPVQSCPSGQFLLKNQCVLCHPTCTECKGHELFECTACGLGASVGTIRVAAVSAHAQQNNSLYSDVMFSEDEEGKERFLHQGHCRLHCPREFYSDREQYTCLPCMPNCEICADPNVCAKCREGYNLQSGICLTMIQKFATAAQTATSSSPVTLYPDSLYQSTETNCPRLIYRQQCRQHCPQRTYEDRGRGLCISCPEPCVDCRSDSLCLTCQSGYFLNNGTCVKECPADTFKDSRGWRCQPCHSSCLTCHGPGVRDCDRCSGWSRPVYGKCPVISCLEGQYVDGESRTCRYCDSSCLTCYGPKAQNCITCATGYMLEQEAVCVDHCPLGFYGNSSSLLCERCSANCDACESRDEGYFETELGTCEPCDELCLTCDGTSTQCLSCRDGLHLANGQCRQNCGPMSYVAEDGTCRRCASHCDVCTDFSTCTRCSFLYLLLNGACKAVCPKGYFEDLDKGICVNCHSTCATCSGPLSDDCETCSALNPKLYEGTCLEECPAGTYYQTSDKECQDCKDIVILNIPMVRRCKMCLAKQCSCMCCAVSIECHQTCARCEGPEPTQCLQCEKGLVLDPNTMMCGVTGDSDCPPKTFLQNNQFTCQACHRLCQSCEGPGPSDCQTCTLPNYLHNGSCMSKCPVGTYSAHEEADGVELGFCMPCDHVCATCTGGVSQRLYYSTGERCEKCDRSCEQCSGPGPDACRVCTPPQLDLQGTRQCVDQCPQRFYESGHSCRQCHTSCKSCTASCRMGCVTLAVKRADITHRMEFVNPVMSPVNIVPVLDPRAVSPATQVSPYMPLTVNACPAATLCLEAPVPSINHDDVILRSKAVQHASAALPAALLLAVVLALVVFALVQARAKKRLCWRRSYERLSGVAREQPSPRPMPHGVPEPEDSGDEVDVVYTSRDGSVYRRYGFIHEPDTEEEEEQDDEDANENTHLSRA</sequence>
<evidence type="ECO:0000256" key="2">
    <source>
        <dbReference type="SAM" id="Phobius"/>
    </source>
</evidence>
<evidence type="ECO:0000259" key="4">
    <source>
        <dbReference type="SMART" id="SM00181"/>
    </source>
</evidence>
<feature type="domain" description="EGF-like" evidence="4">
    <location>
        <begin position="572"/>
        <end position="605"/>
    </location>
</feature>
<dbReference type="SUPFAM" id="SSF57184">
    <property type="entry name" value="Growth factor receptor domain"/>
    <property type="match status" value="5"/>
</dbReference>
<dbReference type="CDD" id="cd00064">
    <property type="entry name" value="FU"/>
    <property type="match status" value="7"/>
</dbReference>
<dbReference type="InterPro" id="IPR006212">
    <property type="entry name" value="Furin_repeat"/>
</dbReference>
<dbReference type="SMART" id="SM00261">
    <property type="entry name" value="FU"/>
    <property type="match status" value="11"/>
</dbReference>
<comment type="caution">
    <text evidence="5">The sequence shown here is derived from an EMBL/GenBank/DDBJ whole genome shotgun (WGS) entry which is preliminary data.</text>
</comment>
<gene>
    <name evidence="5" type="ORF">H4Q32_018312</name>
</gene>
<feature type="signal peptide" evidence="3">
    <location>
        <begin position="1"/>
        <end position="28"/>
    </location>
</feature>
<feature type="compositionally biased region" description="Acidic residues" evidence="1">
    <location>
        <begin position="912"/>
        <end position="921"/>
    </location>
</feature>
<feature type="domain" description="EGF-like" evidence="4">
    <location>
        <begin position="395"/>
        <end position="425"/>
    </location>
</feature>
<feature type="compositionally biased region" description="Acidic residues" evidence="1">
    <location>
        <begin position="942"/>
        <end position="955"/>
    </location>
</feature>
<keyword evidence="3" id="KW-0732">Signal</keyword>
<feature type="domain" description="EGF-like" evidence="4">
    <location>
        <begin position="496"/>
        <end position="538"/>
    </location>
</feature>
<organism evidence="5 6">
    <name type="scientific">Labeo rohita</name>
    <name type="common">Indian major carp</name>
    <name type="synonym">Cyprinus rohita</name>
    <dbReference type="NCBI Taxonomy" id="84645"/>
    <lineage>
        <taxon>Eukaryota</taxon>
        <taxon>Metazoa</taxon>
        <taxon>Chordata</taxon>
        <taxon>Craniata</taxon>
        <taxon>Vertebrata</taxon>
        <taxon>Euteleostomi</taxon>
        <taxon>Actinopterygii</taxon>
        <taxon>Neopterygii</taxon>
        <taxon>Teleostei</taxon>
        <taxon>Ostariophysi</taxon>
        <taxon>Cypriniformes</taxon>
        <taxon>Cyprinidae</taxon>
        <taxon>Labeoninae</taxon>
        <taxon>Labeonini</taxon>
        <taxon>Labeo</taxon>
    </lineage>
</organism>
<keyword evidence="2" id="KW-0812">Transmembrane</keyword>
<keyword evidence="2" id="KW-1133">Transmembrane helix</keyword>
<dbReference type="PANTHER" id="PTHR15332">
    <property type="entry name" value="PROPROTEIN CONVERTASE SUBTILISIN_KEXIN TYPE 5-LIKE"/>
    <property type="match status" value="1"/>
</dbReference>
<evidence type="ECO:0000256" key="3">
    <source>
        <dbReference type="SAM" id="SignalP"/>
    </source>
</evidence>
<dbReference type="Gene3D" id="2.10.220.10">
    <property type="entry name" value="Hormone Receptor, Insulin-like Growth Factor Receptor 1, Chain A, domain 2"/>
    <property type="match status" value="8"/>
</dbReference>
<accession>A0ABQ8LC07</accession>
<evidence type="ECO:0000313" key="6">
    <source>
        <dbReference type="Proteomes" id="UP000830375"/>
    </source>
</evidence>
<feature type="chain" id="PRO_5046970629" evidence="3">
    <location>
        <begin position="29"/>
        <end position="963"/>
    </location>
</feature>
<feature type="region of interest" description="Disordered" evidence="1">
    <location>
        <begin position="935"/>
        <end position="963"/>
    </location>
</feature>
<feature type="domain" description="EGF-like" evidence="4">
    <location>
        <begin position="132"/>
        <end position="161"/>
    </location>
</feature>
<keyword evidence="6" id="KW-1185">Reference proteome</keyword>
<feature type="domain" description="EGF-like" evidence="4">
    <location>
        <begin position="327"/>
        <end position="369"/>
    </location>
</feature>
<name>A0ABQ8LC07_LABRO</name>
<dbReference type="EMBL" id="JACTAM010000025">
    <property type="protein sequence ID" value="KAI2648264.1"/>
    <property type="molecule type" value="Genomic_DNA"/>
</dbReference>
<dbReference type="PANTHER" id="PTHR15332:SF175">
    <property type="entry name" value="PROPROTEIN CONVERTASE SUBTILISIN_KEXIN TYPE 5-LIKE"/>
    <property type="match status" value="1"/>
</dbReference>
<dbReference type="Proteomes" id="UP000830375">
    <property type="component" value="Unassembled WGS sequence"/>
</dbReference>
<protein>
    <submittedName>
        <fullName evidence="5">Proprotein convertase subtilisin/kexin type 5</fullName>
    </submittedName>
</protein>
<evidence type="ECO:0000256" key="1">
    <source>
        <dbReference type="SAM" id="MobiDB-lite"/>
    </source>
</evidence>
<evidence type="ECO:0000313" key="5">
    <source>
        <dbReference type="EMBL" id="KAI2648264.1"/>
    </source>
</evidence>
<feature type="transmembrane region" description="Helical" evidence="2">
    <location>
        <begin position="856"/>
        <end position="878"/>
    </location>
</feature>
<dbReference type="InterPro" id="IPR009030">
    <property type="entry name" value="Growth_fac_rcpt_cys_sf"/>
</dbReference>
<keyword evidence="2" id="KW-0472">Membrane</keyword>
<dbReference type="InterPro" id="IPR000742">
    <property type="entry name" value="EGF"/>
</dbReference>
<feature type="region of interest" description="Disordered" evidence="1">
    <location>
        <begin position="896"/>
        <end position="923"/>
    </location>
</feature>
<dbReference type="SMART" id="SM00181">
    <property type="entry name" value="EGF"/>
    <property type="match status" value="6"/>
</dbReference>
<reference evidence="5 6" key="1">
    <citation type="submission" date="2022-01" db="EMBL/GenBank/DDBJ databases">
        <title>A high-quality chromosome-level genome assembly of rohu carp, Labeo rohita.</title>
        <authorList>
            <person name="Arick M.A. II"/>
            <person name="Hsu C.-Y."/>
            <person name="Magbanua Z."/>
            <person name="Pechanova O."/>
            <person name="Grover C."/>
            <person name="Miller E."/>
            <person name="Thrash A."/>
            <person name="Ezzel L."/>
            <person name="Alam S."/>
            <person name="Benzie J."/>
            <person name="Hamilton M."/>
            <person name="Karsi A."/>
            <person name="Lawrence M.L."/>
            <person name="Peterson D.G."/>
        </authorList>
    </citation>
    <scope>NUCLEOTIDE SEQUENCE [LARGE SCALE GENOMIC DNA]</scope>
    <source>
        <strain evidence="6">BAU-BD-2019</strain>
        <tissue evidence="5">Blood</tissue>
    </source>
</reference>
<proteinExistence type="predicted"/>
<feature type="domain" description="EGF-like" evidence="4">
    <location>
        <begin position="223"/>
        <end position="252"/>
    </location>
</feature>